<dbReference type="EMBL" id="CP114063">
    <property type="protein sequence ID" value="WAT25439.1"/>
    <property type="molecule type" value="Genomic_DNA"/>
</dbReference>
<sequence>MILIHNAITLVLLIAHFLGDYHFQSEKLSEAKRKSHAALARHLAIHGLLLFISWLLTWQSNMILLFSAVWLGHIIIDFLKVTLQRKWIFQAEPIPYIYLIDQLLHISLIIVLSQVVFPASGDVSVSIPTLVLKWTLLTVLITKPANVTFKVLFNQYQNYTDDKVDQTEIVTVPGAGAMIGNLERILSAIFLSLSALSSIGLIYTAKSIARFKLIEENQGFAEYYLIGTLFSILFVVVSYFFIF</sequence>
<feature type="transmembrane region" description="Helical" evidence="1">
    <location>
        <begin position="223"/>
        <end position="242"/>
    </location>
</feature>
<gene>
    <name evidence="2" type="ORF">OZ415_05090</name>
</gene>
<name>A0AA47GCM3_9LACT</name>
<keyword evidence="1" id="KW-0812">Transmembrane</keyword>
<evidence type="ECO:0000256" key="1">
    <source>
        <dbReference type="SAM" id="Phobius"/>
    </source>
</evidence>
<protein>
    <submittedName>
        <fullName evidence="2">DUF3307 domain-containing protein</fullName>
    </submittedName>
</protein>
<dbReference type="Pfam" id="PF11750">
    <property type="entry name" value="DUF3307"/>
    <property type="match status" value="1"/>
</dbReference>
<dbReference type="RefSeq" id="WP_269105535.1">
    <property type="nucleotide sequence ID" value="NZ_CP114063.1"/>
</dbReference>
<evidence type="ECO:0000313" key="2">
    <source>
        <dbReference type="EMBL" id="WAT25439.1"/>
    </source>
</evidence>
<dbReference type="Proteomes" id="UP001164714">
    <property type="component" value="Chromosome"/>
</dbReference>
<feature type="transmembrane region" description="Helical" evidence="1">
    <location>
        <begin position="185"/>
        <end position="203"/>
    </location>
</feature>
<keyword evidence="1" id="KW-0472">Membrane</keyword>
<organism evidence="2 3">
    <name type="scientific">Aerococcus urinaeequi</name>
    <dbReference type="NCBI Taxonomy" id="51665"/>
    <lineage>
        <taxon>Bacteria</taxon>
        <taxon>Bacillati</taxon>
        <taxon>Bacillota</taxon>
        <taxon>Bacilli</taxon>
        <taxon>Lactobacillales</taxon>
        <taxon>Aerococcaceae</taxon>
        <taxon>Aerococcus</taxon>
    </lineage>
</organism>
<reference evidence="2" key="1">
    <citation type="submission" date="2022-12" db="EMBL/GenBank/DDBJ databases">
        <title>Whole genome sequence analysis of a duck derived balloon bacteium Aerococcus urinaeequi henan2020.</title>
        <authorList>
            <person name="Zhang H."/>
            <person name="Qiao H.X."/>
            <person name="Bian C.Z."/>
            <person name="Shu J.C."/>
        </authorList>
    </citation>
    <scope>NUCLEOTIDE SEQUENCE</scope>
    <source>
        <strain evidence="2">2020-HN-1</strain>
    </source>
</reference>
<proteinExistence type="predicted"/>
<feature type="transmembrane region" description="Helical" evidence="1">
    <location>
        <begin position="123"/>
        <end position="142"/>
    </location>
</feature>
<feature type="transmembrane region" description="Helical" evidence="1">
    <location>
        <begin position="62"/>
        <end position="83"/>
    </location>
</feature>
<feature type="transmembrane region" description="Helical" evidence="1">
    <location>
        <begin position="95"/>
        <end position="117"/>
    </location>
</feature>
<feature type="transmembrane region" description="Helical" evidence="1">
    <location>
        <begin position="6"/>
        <end position="23"/>
    </location>
</feature>
<dbReference type="AlphaFoldDB" id="A0AA47GCM3"/>
<accession>A0AA47GCM3</accession>
<dbReference type="InterPro" id="IPR021737">
    <property type="entry name" value="Phage_phiKZ_Orf197"/>
</dbReference>
<evidence type="ECO:0000313" key="3">
    <source>
        <dbReference type="Proteomes" id="UP001164714"/>
    </source>
</evidence>
<keyword evidence="1" id="KW-1133">Transmembrane helix</keyword>